<dbReference type="InterPro" id="IPR006906">
    <property type="entry name" value="Timeless_N"/>
</dbReference>
<keyword evidence="5" id="KW-1185">Reference proteome</keyword>
<dbReference type="Proteomes" id="UP000789390">
    <property type="component" value="Unassembled WGS sequence"/>
</dbReference>
<proteinExistence type="predicted"/>
<reference evidence="4" key="1">
    <citation type="submission" date="2021-11" db="EMBL/GenBank/DDBJ databases">
        <authorList>
            <person name="Schell T."/>
        </authorList>
    </citation>
    <scope>NUCLEOTIDE SEQUENCE</scope>
    <source>
        <strain evidence="4">M5</strain>
    </source>
</reference>
<sequence>MTPTMGIPCVSFVPLGILYENRYFISDECLTCLTEINARINCEDPITRPLRRTLIFFDVLHKDLFPILIHIKKNPRIFRSTIKLLVWMTIPVSCLISAQQEKSRQSSSANINFMKNEFTQFLYNAKETFLYLKITRIVLEHLNSLTLNQPLISKDDCELVSYLLLLIRNILHAPERPTSKNTDYDGDCGNTSDYPQQRQLLGVLFAQGFGQILIHLLSCSQKVILFDKNL</sequence>
<dbReference type="GO" id="GO:0031298">
    <property type="term" value="C:replication fork protection complex"/>
    <property type="evidence" value="ECO:0007669"/>
    <property type="project" value="TreeGrafter"/>
</dbReference>
<feature type="domain" description="Timeless N-terminal" evidence="3">
    <location>
        <begin position="22"/>
        <end position="222"/>
    </location>
</feature>
<protein>
    <recommendedName>
        <fullName evidence="3">Timeless N-terminal domain-containing protein</fullName>
    </recommendedName>
</protein>
<keyword evidence="2" id="KW-0539">Nucleus</keyword>
<dbReference type="GO" id="GO:0043111">
    <property type="term" value="P:replication fork arrest"/>
    <property type="evidence" value="ECO:0007669"/>
    <property type="project" value="TreeGrafter"/>
</dbReference>
<evidence type="ECO:0000256" key="1">
    <source>
        <dbReference type="ARBA" id="ARBA00004123"/>
    </source>
</evidence>
<name>A0A8J2REU5_9CRUS</name>
<dbReference type="PANTHER" id="PTHR22940">
    <property type="entry name" value="TIMEOUT/TIMELESS-2"/>
    <property type="match status" value="1"/>
</dbReference>
<comment type="subcellular location">
    <subcellularLocation>
        <location evidence="1">Nucleus</location>
    </subcellularLocation>
</comment>
<evidence type="ECO:0000313" key="5">
    <source>
        <dbReference type="Proteomes" id="UP000789390"/>
    </source>
</evidence>
<dbReference type="OrthoDB" id="6429365at2759"/>
<dbReference type="GO" id="GO:0006281">
    <property type="term" value="P:DNA repair"/>
    <property type="evidence" value="ECO:0007669"/>
    <property type="project" value="TreeGrafter"/>
</dbReference>
<dbReference type="AlphaFoldDB" id="A0A8J2REU5"/>
<dbReference type="InterPro" id="IPR044998">
    <property type="entry name" value="Timeless"/>
</dbReference>
<evidence type="ECO:0000259" key="3">
    <source>
        <dbReference type="Pfam" id="PF04821"/>
    </source>
</evidence>
<gene>
    <name evidence="4" type="ORF">DGAL_LOCUS3730</name>
</gene>
<dbReference type="EMBL" id="CAKKLH010000057">
    <property type="protein sequence ID" value="CAH0101399.1"/>
    <property type="molecule type" value="Genomic_DNA"/>
</dbReference>
<dbReference type="PANTHER" id="PTHR22940:SF5">
    <property type="entry name" value="PROTEIN TIMELESS"/>
    <property type="match status" value="1"/>
</dbReference>
<dbReference type="GO" id="GO:0003677">
    <property type="term" value="F:DNA binding"/>
    <property type="evidence" value="ECO:0007669"/>
    <property type="project" value="TreeGrafter"/>
</dbReference>
<organism evidence="4 5">
    <name type="scientific">Daphnia galeata</name>
    <dbReference type="NCBI Taxonomy" id="27404"/>
    <lineage>
        <taxon>Eukaryota</taxon>
        <taxon>Metazoa</taxon>
        <taxon>Ecdysozoa</taxon>
        <taxon>Arthropoda</taxon>
        <taxon>Crustacea</taxon>
        <taxon>Branchiopoda</taxon>
        <taxon>Diplostraca</taxon>
        <taxon>Cladocera</taxon>
        <taxon>Anomopoda</taxon>
        <taxon>Daphniidae</taxon>
        <taxon>Daphnia</taxon>
    </lineage>
</organism>
<accession>A0A8J2REU5</accession>
<dbReference type="Pfam" id="PF04821">
    <property type="entry name" value="TIMELESS"/>
    <property type="match status" value="1"/>
</dbReference>
<dbReference type="GO" id="GO:0009649">
    <property type="term" value="P:entrainment of circadian clock"/>
    <property type="evidence" value="ECO:0007669"/>
    <property type="project" value="TreeGrafter"/>
</dbReference>
<evidence type="ECO:0000256" key="2">
    <source>
        <dbReference type="ARBA" id="ARBA00023242"/>
    </source>
</evidence>
<dbReference type="GO" id="GO:0000076">
    <property type="term" value="P:DNA replication checkpoint signaling"/>
    <property type="evidence" value="ECO:0007669"/>
    <property type="project" value="TreeGrafter"/>
</dbReference>
<evidence type="ECO:0000313" key="4">
    <source>
        <dbReference type="EMBL" id="CAH0101399.1"/>
    </source>
</evidence>
<comment type="caution">
    <text evidence="4">The sequence shown here is derived from an EMBL/GenBank/DDBJ whole genome shotgun (WGS) entry which is preliminary data.</text>
</comment>